<dbReference type="SUPFAM" id="SSF53448">
    <property type="entry name" value="Nucleotide-diphospho-sugar transferases"/>
    <property type="match status" value="1"/>
</dbReference>
<proteinExistence type="predicted"/>
<protein>
    <submittedName>
        <fullName evidence="2">Molybdopterin-guanine dinucleotide biosynthesis protein A</fullName>
    </submittedName>
</protein>
<dbReference type="Pfam" id="PF12804">
    <property type="entry name" value="NTP_transf_3"/>
    <property type="match status" value="1"/>
</dbReference>
<dbReference type="KEGG" id="cbar:PATL70BA_2718"/>
<reference evidence="2 3" key="1">
    <citation type="submission" date="2018-09" db="EMBL/GenBank/DDBJ databases">
        <authorList>
            <person name="Postec A."/>
        </authorList>
    </citation>
    <scope>NUCLEOTIDE SEQUENCE [LARGE SCALE GENOMIC DNA]</scope>
    <source>
        <strain evidence="2">70B-A</strain>
    </source>
</reference>
<dbReference type="InterPro" id="IPR029044">
    <property type="entry name" value="Nucleotide-diphossugar_trans"/>
</dbReference>
<evidence type="ECO:0000313" key="2">
    <source>
        <dbReference type="EMBL" id="VDN48621.1"/>
    </source>
</evidence>
<gene>
    <name evidence="2" type="ORF">PATL70BA_2718</name>
</gene>
<accession>A0A3P7PZQ3</accession>
<dbReference type="EMBL" id="LR130778">
    <property type="protein sequence ID" value="VDN48621.1"/>
    <property type="molecule type" value="Genomic_DNA"/>
</dbReference>
<name>A0A3P7PZQ3_9FIRM</name>
<dbReference type="GO" id="GO:0016779">
    <property type="term" value="F:nucleotidyltransferase activity"/>
    <property type="evidence" value="ECO:0007669"/>
    <property type="project" value="UniProtKB-ARBA"/>
</dbReference>
<sequence length="194" mass="22092">MCDAIVLAGGFSSRTYKNKLELPINGEPILRVVVMTLQQCCNNIVVVGGHYYNEVVEMLKDMERVKVVYNPNYNEGMFSSVLTGVAFMTQDFVLIPGDYPLIHKSTYKTIIDTEGEIVVPTYKGRKGHPILIRRHLIHPLLLESPLSNLKKFRDRYQVTYLPVEDEGILMDIDTIDDYENIKAQIIEGGYGFED</sequence>
<dbReference type="CDD" id="cd04182">
    <property type="entry name" value="GT_2_like_f"/>
    <property type="match status" value="1"/>
</dbReference>
<dbReference type="PANTHER" id="PTHR43777:SF1">
    <property type="entry name" value="MOLYBDENUM COFACTOR CYTIDYLYLTRANSFERASE"/>
    <property type="match status" value="1"/>
</dbReference>
<keyword evidence="3" id="KW-1185">Reference proteome</keyword>
<dbReference type="AlphaFoldDB" id="A0A3P7PZQ3"/>
<evidence type="ECO:0000259" key="1">
    <source>
        <dbReference type="Pfam" id="PF12804"/>
    </source>
</evidence>
<dbReference type="Gene3D" id="3.90.550.10">
    <property type="entry name" value="Spore Coat Polysaccharide Biosynthesis Protein SpsA, Chain A"/>
    <property type="match status" value="1"/>
</dbReference>
<dbReference type="OrthoDB" id="285216at2"/>
<feature type="domain" description="MobA-like NTP transferase" evidence="1">
    <location>
        <begin position="4"/>
        <end position="141"/>
    </location>
</feature>
<organism evidence="2 3">
    <name type="scientific">Petrocella atlantisensis</name>
    <dbReference type="NCBI Taxonomy" id="2173034"/>
    <lineage>
        <taxon>Bacteria</taxon>
        <taxon>Bacillati</taxon>
        <taxon>Bacillota</taxon>
        <taxon>Clostridia</taxon>
        <taxon>Lachnospirales</taxon>
        <taxon>Vallitaleaceae</taxon>
        <taxon>Petrocella</taxon>
    </lineage>
</organism>
<dbReference type="PANTHER" id="PTHR43777">
    <property type="entry name" value="MOLYBDENUM COFACTOR CYTIDYLYLTRANSFERASE"/>
    <property type="match status" value="1"/>
</dbReference>
<dbReference type="Proteomes" id="UP000279029">
    <property type="component" value="Chromosome"/>
</dbReference>
<evidence type="ECO:0000313" key="3">
    <source>
        <dbReference type="Proteomes" id="UP000279029"/>
    </source>
</evidence>
<dbReference type="RefSeq" id="WP_125137732.1">
    <property type="nucleotide sequence ID" value="NZ_LR130778.1"/>
</dbReference>
<dbReference type="InterPro" id="IPR025877">
    <property type="entry name" value="MobA-like_NTP_Trfase"/>
</dbReference>